<comment type="caution">
    <text evidence="14">The sequence shown here is derived from an EMBL/GenBank/DDBJ whole genome shotgun (WGS) entry which is preliminary data.</text>
</comment>
<dbReference type="AlphaFoldDB" id="A0A437QC11"/>
<comment type="catalytic activity">
    <reaction evidence="1">
        <text>Hydrolyzes the link between N-acetylmuramoyl residues and L-amino acid residues in certain cell-wall glycopeptides.</text>
        <dbReference type="EC" id="3.5.1.28"/>
    </reaction>
</comment>
<keyword evidence="8 14" id="KW-0378">Hydrolase</keyword>
<sequence length="185" mass="20565">MKSEFDIKAGRVDGARWVSSPNFNERPAGEAVDLLVIHNISLPPAVFGGDYIEQFFQNRLDPTAHPYFTEIANLQVSAHLLIRRCGEVVQFVNLDHRAWHAGVSCFDGRDACNDFSIGIELEGTDQHPFSDAQYESLVAVTRAICRAYPCISAQRITGHSDIAPGRKTDPGPCFDWQRFKADLSA</sequence>
<evidence type="ECO:0000256" key="7">
    <source>
        <dbReference type="ARBA" id="ARBA00022723"/>
    </source>
</evidence>
<reference evidence="14 15" key="1">
    <citation type="submission" date="2019-01" db="EMBL/GenBank/DDBJ databases">
        <authorList>
            <person name="Chen W.-M."/>
        </authorList>
    </citation>
    <scope>NUCLEOTIDE SEQUENCE [LARGE SCALE GENOMIC DNA]</scope>
    <source>
        <strain evidence="14 15">HPM-16</strain>
    </source>
</reference>
<dbReference type="SMART" id="SM00644">
    <property type="entry name" value="Ami_2"/>
    <property type="match status" value="1"/>
</dbReference>
<evidence type="ECO:0000256" key="9">
    <source>
        <dbReference type="ARBA" id="ARBA00022833"/>
    </source>
</evidence>
<evidence type="ECO:0000256" key="10">
    <source>
        <dbReference type="ARBA" id="ARBA00023316"/>
    </source>
</evidence>
<organism evidence="14 15">
    <name type="scientific">Neptunomonas marina</name>
    <dbReference type="NCBI Taxonomy" id="1815562"/>
    <lineage>
        <taxon>Bacteria</taxon>
        <taxon>Pseudomonadati</taxon>
        <taxon>Pseudomonadota</taxon>
        <taxon>Gammaproteobacteria</taxon>
        <taxon>Oceanospirillales</taxon>
        <taxon>Oceanospirillaceae</taxon>
        <taxon>Neptunomonas</taxon>
    </lineage>
</organism>
<evidence type="ECO:0000256" key="2">
    <source>
        <dbReference type="ARBA" id="ARBA00001947"/>
    </source>
</evidence>
<dbReference type="GO" id="GO:0009254">
    <property type="term" value="P:peptidoglycan turnover"/>
    <property type="evidence" value="ECO:0007669"/>
    <property type="project" value="TreeGrafter"/>
</dbReference>
<proteinExistence type="inferred from homology"/>
<dbReference type="Pfam" id="PF01510">
    <property type="entry name" value="Amidase_2"/>
    <property type="match status" value="1"/>
</dbReference>
<evidence type="ECO:0000313" key="14">
    <source>
        <dbReference type="EMBL" id="RVU32090.1"/>
    </source>
</evidence>
<evidence type="ECO:0000256" key="4">
    <source>
        <dbReference type="ARBA" id="ARBA00007553"/>
    </source>
</evidence>
<evidence type="ECO:0000256" key="6">
    <source>
        <dbReference type="ARBA" id="ARBA00022490"/>
    </source>
</evidence>
<dbReference type="GO" id="GO:0046872">
    <property type="term" value="F:metal ion binding"/>
    <property type="evidence" value="ECO:0007669"/>
    <property type="project" value="UniProtKB-KW"/>
</dbReference>
<dbReference type="GO" id="GO:0071555">
    <property type="term" value="P:cell wall organization"/>
    <property type="evidence" value="ECO:0007669"/>
    <property type="project" value="UniProtKB-KW"/>
</dbReference>
<evidence type="ECO:0000256" key="5">
    <source>
        <dbReference type="ARBA" id="ARBA00011901"/>
    </source>
</evidence>
<keyword evidence="6" id="KW-0963">Cytoplasm</keyword>
<gene>
    <name evidence="14" type="primary">ampD</name>
    <name evidence="14" type="ORF">EOE65_00075</name>
</gene>
<evidence type="ECO:0000256" key="8">
    <source>
        <dbReference type="ARBA" id="ARBA00022801"/>
    </source>
</evidence>
<keyword evidence="15" id="KW-1185">Reference proteome</keyword>
<dbReference type="EC" id="3.5.1.28" evidence="5"/>
<dbReference type="EMBL" id="SACQ01000001">
    <property type="protein sequence ID" value="RVU32090.1"/>
    <property type="molecule type" value="Genomic_DNA"/>
</dbReference>
<evidence type="ECO:0000259" key="13">
    <source>
        <dbReference type="SMART" id="SM00644"/>
    </source>
</evidence>
<keyword evidence="10" id="KW-0961">Cell wall biogenesis/degradation</keyword>
<evidence type="ECO:0000256" key="3">
    <source>
        <dbReference type="ARBA" id="ARBA00004496"/>
    </source>
</evidence>
<dbReference type="InterPro" id="IPR036505">
    <property type="entry name" value="Amidase/PGRP_sf"/>
</dbReference>
<dbReference type="InterPro" id="IPR002502">
    <property type="entry name" value="Amidase_domain"/>
</dbReference>
<evidence type="ECO:0000313" key="15">
    <source>
        <dbReference type="Proteomes" id="UP000282818"/>
    </source>
</evidence>
<dbReference type="Gene3D" id="3.40.80.10">
    <property type="entry name" value="Peptidoglycan recognition protein-like"/>
    <property type="match status" value="1"/>
</dbReference>
<dbReference type="InterPro" id="IPR051206">
    <property type="entry name" value="NAMLAA_amidase_2"/>
</dbReference>
<evidence type="ECO:0000256" key="12">
    <source>
        <dbReference type="ARBA" id="ARBA00042615"/>
    </source>
</evidence>
<dbReference type="GO" id="GO:0005737">
    <property type="term" value="C:cytoplasm"/>
    <property type="evidence" value="ECO:0007669"/>
    <property type="project" value="UniProtKB-SubCell"/>
</dbReference>
<name>A0A437QC11_9GAMM</name>
<dbReference type="RefSeq" id="WP_127692259.1">
    <property type="nucleotide sequence ID" value="NZ_SACQ01000001.1"/>
</dbReference>
<comment type="similarity">
    <text evidence="4">Belongs to the N-acetylmuramoyl-L-alanine amidase 2 family.</text>
</comment>
<comment type="cofactor">
    <cofactor evidence="2">
        <name>Zn(2+)</name>
        <dbReference type="ChEBI" id="CHEBI:29105"/>
    </cofactor>
</comment>
<dbReference type="FunFam" id="3.40.80.10:FF:000002">
    <property type="entry name" value="1,6-anhydro-N-acetylmuramyl-L-alanine amidase"/>
    <property type="match status" value="1"/>
</dbReference>
<protein>
    <recommendedName>
        <fullName evidence="11">1,6-anhydro-N-acetylmuramyl-L-alanine amidase AmpD</fullName>
        <ecNumber evidence="5">3.5.1.28</ecNumber>
    </recommendedName>
    <alternativeName>
        <fullName evidence="12">N-acetylmuramoyl-L-alanine amidase</fullName>
    </alternativeName>
</protein>
<dbReference type="NCBIfam" id="NF008758">
    <property type="entry name" value="PRK11789.1"/>
    <property type="match status" value="1"/>
</dbReference>
<dbReference type="PANTHER" id="PTHR30417:SF4">
    <property type="entry name" value="1,6-ANHYDRO-N-ACETYLMURAMYL-L-ALANINE AMIDASE AMPD"/>
    <property type="match status" value="1"/>
</dbReference>
<evidence type="ECO:0000256" key="11">
    <source>
        <dbReference type="ARBA" id="ARBA00039257"/>
    </source>
</evidence>
<feature type="domain" description="N-acetylmuramoyl-L-alanine amidase" evidence="13">
    <location>
        <begin position="20"/>
        <end position="171"/>
    </location>
</feature>
<dbReference type="GO" id="GO:0008745">
    <property type="term" value="F:N-acetylmuramoyl-L-alanine amidase activity"/>
    <property type="evidence" value="ECO:0007669"/>
    <property type="project" value="UniProtKB-EC"/>
</dbReference>
<dbReference type="GO" id="GO:0009253">
    <property type="term" value="P:peptidoglycan catabolic process"/>
    <property type="evidence" value="ECO:0007669"/>
    <property type="project" value="InterPro"/>
</dbReference>
<dbReference type="PANTHER" id="PTHR30417">
    <property type="entry name" value="N-ACETYLMURAMOYL-L-ALANINE AMIDASE AMID"/>
    <property type="match status" value="1"/>
</dbReference>
<dbReference type="SUPFAM" id="SSF55846">
    <property type="entry name" value="N-acetylmuramoyl-L-alanine amidase-like"/>
    <property type="match status" value="1"/>
</dbReference>
<dbReference type="CDD" id="cd06583">
    <property type="entry name" value="PGRP"/>
    <property type="match status" value="1"/>
</dbReference>
<dbReference type="Proteomes" id="UP000282818">
    <property type="component" value="Unassembled WGS sequence"/>
</dbReference>
<comment type="subcellular location">
    <subcellularLocation>
        <location evidence="3">Cytoplasm</location>
    </subcellularLocation>
</comment>
<keyword evidence="7" id="KW-0479">Metal-binding</keyword>
<accession>A0A437QC11</accession>
<keyword evidence="9" id="KW-0862">Zinc</keyword>
<evidence type="ECO:0000256" key="1">
    <source>
        <dbReference type="ARBA" id="ARBA00001561"/>
    </source>
</evidence>